<dbReference type="InterPro" id="IPR017463">
    <property type="entry name" value="Sulphur_relay_TusD/DsrE"/>
</dbReference>
<dbReference type="GO" id="GO:0097163">
    <property type="term" value="F:sulfur carrier activity"/>
    <property type="evidence" value="ECO:0007669"/>
    <property type="project" value="TreeGrafter"/>
</dbReference>
<dbReference type="GO" id="GO:0002143">
    <property type="term" value="P:tRNA wobble position uridine thiolation"/>
    <property type="evidence" value="ECO:0007669"/>
    <property type="project" value="TreeGrafter"/>
</dbReference>
<dbReference type="Proteomes" id="UP000621390">
    <property type="component" value="Unassembled WGS sequence"/>
</dbReference>
<name>A0A8I1GA45_9GAMM</name>
<dbReference type="GO" id="GO:1990228">
    <property type="term" value="C:sulfurtransferase complex"/>
    <property type="evidence" value="ECO:0007669"/>
    <property type="project" value="TreeGrafter"/>
</dbReference>
<dbReference type="InterPro" id="IPR003787">
    <property type="entry name" value="Sulphur_relay_DsrE/F-like"/>
</dbReference>
<dbReference type="RefSeq" id="WP_054487849.1">
    <property type="nucleotide sequence ID" value="NZ_CP081832.1"/>
</dbReference>
<organism evidence="6 7">
    <name type="scientific">Idiomarina abyssalis</name>
    <dbReference type="NCBI Taxonomy" id="86102"/>
    <lineage>
        <taxon>Bacteria</taxon>
        <taxon>Pseudomonadati</taxon>
        <taxon>Pseudomonadota</taxon>
        <taxon>Gammaproteobacteria</taxon>
        <taxon>Alteromonadales</taxon>
        <taxon>Idiomarinaceae</taxon>
        <taxon>Idiomarina</taxon>
    </lineage>
</organism>
<evidence type="ECO:0000256" key="3">
    <source>
        <dbReference type="ARBA" id="ARBA00022490"/>
    </source>
</evidence>
<dbReference type="OrthoDB" id="9787483at2"/>
<reference evidence="6 8" key="1">
    <citation type="submission" date="2020-09" db="EMBL/GenBank/DDBJ databases">
        <title>Draft Genomes of Bacterial Isolates from North Pond Shallow Sediments.</title>
        <authorList>
            <person name="Kiel Reese B."/>
            <person name="Mullis M."/>
            <person name="Weisend R.E."/>
        </authorList>
    </citation>
    <scope>NUCLEOTIDE SEQUENCE</scope>
    <source>
        <strain evidence="6">KJE-2</strain>
        <strain evidence="5 8">KJE-3</strain>
    </source>
</reference>
<gene>
    <name evidence="6" type="primary">tusD</name>
    <name evidence="5" type="ORF">JHC10_12355</name>
    <name evidence="6" type="ORF">JHC11_09285</name>
</gene>
<dbReference type="EMBL" id="JAEMOP010000002">
    <property type="protein sequence ID" value="MBJ7316175.1"/>
    <property type="molecule type" value="Genomic_DNA"/>
</dbReference>
<comment type="subcellular location">
    <subcellularLocation>
        <location evidence="1">Cytoplasm</location>
    </subcellularLocation>
</comment>
<evidence type="ECO:0000256" key="4">
    <source>
        <dbReference type="ARBA" id="ARBA00022679"/>
    </source>
</evidence>
<evidence type="ECO:0000313" key="7">
    <source>
        <dbReference type="Proteomes" id="UP000621390"/>
    </source>
</evidence>
<dbReference type="InterPro" id="IPR027396">
    <property type="entry name" value="DsrEFH-like"/>
</dbReference>
<proteinExistence type="inferred from homology"/>
<comment type="caution">
    <text evidence="6">The sequence shown here is derived from an EMBL/GenBank/DDBJ whole genome shotgun (WGS) entry which is preliminary data.</text>
</comment>
<dbReference type="GeneID" id="78252127"/>
<dbReference type="NCBIfam" id="TIGR03012">
    <property type="entry name" value="sulf_tusD_dsrE"/>
    <property type="match status" value="1"/>
</dbReference>
<protein>
    <submittedName>
        <fullName evidence="6">Sulfurtransferase complex subunit TusD</fullName>
    </submittedName>
</protein>
<dbReference type="PANTHER" id="PTHR34874:SF3">
    <property type="entry name" value="SULFURTRANSFERASE TUSD"/>
    <property type="match status" value="1"/>
</dbReference>
<keyword evidence="4 6" id="KW-0808">Transferase</keyword>
<dbReference type="PANTHER" id="PTHR34874">
    <property type="entry name" value="PROTEIN YCHN"/>
    <property type="match status" value="1"/>
</dbReference>
<evidence type="ECO:0000256" key="2">
    <source>
        <dbReference type="ARBA" id="ARBA00007067"/>
    </source>
</evidence>
<evidence type="ECO:0000313" key="6">
    <source>
        <dbReference type="EMBL" id="MBJ7316175.1"/>
    </source>
</evidence>
<evidence type="ECO:0000313" key="8">
    <source>
        <dbReference type="Proteomes" id="UP000655994"/>
    </source>
</evidence>
<keyword evidence="8" id="KW-1185">Reference proteome</keyword>
<accession>A0A8I1GA45</accession>
<keyword evidence="3" id="KW-0963">Cytoplasm</keyword>
<dbReference type="AlphaFoldDB" id="A0A8I1GA45"/>
<evidence type="ECO:0000313" key="5">
    <source>
        <dbReference type="EMBL" id="MBJ7267729.1"/>
    </source>
</evidence>
<evidence type="ECO:0000256" key="1">
    <source>
        <dbReference type="ARBA" id="ARBA00004496"/>
    </source>
</evidence>
<dbReference type="Pfam" id="PF02635">
    <property type="entry name" value="DsrE"/>
    <property type="match status" value="1"/>
</dbReference>
<dbReference type="GO" id="GO:0016783">
    <property type="term" value="F:sulfurtransferase activity"/>
    <property type="evidence" value="ECO:0007669"/>
    <property type="project" value="InterPro"/>
</dbReference>
<sequence length="114" mass="12533">MAKITLIVQNSAEEQLKSQEALSFALAAINGGHEIACIFFYREAVNHALLTTPVENKALINQWEAMSRQHNVPLVVCHTVAERKGIEEFHPSFQASGLTALATAIANSDRTLQF</sequence>
<dbReference type="SUPFAM" id="SSF75169">
    <property type="entry name" value="DsrEFH-like"/>
    <property type="match status" value="1"/>
</dbReference>
<dbReference type="Gene3D" id="3.40.1260.10">
    <property type="entry name" value="DsrEFH-like"/>
    <property type="match status" value="1"/>
</dbReference>
<dbReference type="EMBL" id="JAEMOS010000043">
    <property type="protein sequence ID" value="MBJ7267729.1"/>
    <property type="molecule type" value="Genomic_DNA"/>
</dbReference>
<comment type="similarity">
    <text evidence="2">Belongs to the DsrE/TusD family.</text>
</comment>
<dbReference type="Proteomes" id="UP000655994">
    <property type="component" value="Unassembled WGS sequence"/>
</dbReference>